<dbReference type="InterPro" id="IPR005872">
    <property type="entry name" value="SUI1_arc_bac"/>
</dbReference>
<dbReference type="STRING" id="83449.BON30_17135"/>
<dbReference type="Pfam" id="PF01253">
    <property type="entry name" value="SUI1"/>
    <property type="match status" value="1"/>
</dbReference>
<keyword evidence="1" id="KW-0810">Translation regulation</keyword>
<keyword evidence="5" id="KW-0396">Initiation factor</keyword>
<dbReference type="Proteomes" id="UP000182229">
    <property type="component" value="Unassembled WGS sequence"/>
</dbReference>
<keyword evidence="6" id="KW-1185">Reference proteome</keyword>
<dbReference type="OrthoDB" id="9792915at2"/>
<dbReference type="GO" id="GO:0003743">
    <property type="term" value="F:translation initiation factor activity"/>
    <property type="evidence" value="ECO:0007669"/>
    <property type="project" value="UniProtKB-KW"/>
</dbReference>
<dbReference type="InterPro" id="IPR001950">
    <property type="entry name" value="SUI1"/>
</dbReference>
<accession>A0A1L9BAH7</accession>
<proteinExistence type="predicted"/>
<name>A0A1L9BAH7_9BACT</name>
<organism evidence="5 6">
    <name type="scientific">Cystobacter ferrugineus</name>
    <dbReference type="NCBI Taxonomy" id="83449"/>
    <lineage>
        <taxon>Bacteria</taxon>
        <taxon>Pseudomonadati</taxon>
        <taxon>Myxococcota</taxon>
        <taxon>Myxococcia</taxon>
        <taxon>Myxococcales</taxon>
        <taxon>Cystobacterineae</taxon>
        <taxon>Archangiaceae</taxon>
        <taxon>Cystobacter</taxon>
    </lineage>
</organism>
<protein>
    <submittedName>
        <fullName evidence="5">Translation initiation factor</fullName>
    </submittedName>
</protein>
<dbReference type="SUPFAM" id="SSF55159">
    <property type="entry name" value="eIF1-like"/>
    <property type="match status" value="1"/>
</dbReference>
<dbReference type="RefSeq" id="WP_071899420.1">
    <property type="nucleotide sequence ID" value="NZ_MPIN01000004.1"/>
</dbReference>
<evidence type="ECO:0000256" key="2">
    <source>
        <dbReference type="ARBA" id="ARBA00022917"/>
    </source>
</evidence>
<feature type="domain" description="SUI1" evidence="4">
    <location>
        <begin position="52"/>
        <end position="118"/>
    </location>
</feature>
<comment type="caution">
    <text evidence="5">The sequence shown here is derived from an EMBL/GenBank/DDBJ whole genome shotgun (WGS) entry which is preliminary data.</text>
</comment>
<evidence type="ECO:0000313" key="5">
    <source>
        <dbReference type="EMBL" id="OJH39249.1"/>
    </source>
</evidence>
<reference evidence="5 6" key="2">
    <citation type="submission" date="2016-12" db="EMBL/GenBank/DDBJ databases">
        <title>Draft Genome Sequence of Cystobacter ferrugineus Strain Cbfe23.</title>
        <authorList>
            <person name="Akbar S."/>
            <person name="Dowd S.E."/>
            <person name="Stevens D.C."/>
        </authorList>
    </citation>
    <scope>NUCLEOTIDE SEQUENCE [LARGE SCALE GENOMIC DNA]</scope>
    <source>
        <strain evidence="5 6">Cbfe23</strain>
    </source>
</reference>
<dbReference type="GO" id="GO:0006417">
    <property type="term" value="P:regulation of translation"/>
    <property type="evidence" value="ECO:0007669"/>
    <property type="project" value="UniProtKB-KW"/>
</dbReference>
<keyword evidence="2" id="KW-0648">Protein biosynthesis</keyword>
<evidence type="ECO:0000256" key="1">
    <source>
        <dbReference type="ARBA" id="ARBA00022845"/>
    </source>
</evidence>
<gene>
    <name evidence="5" type="ORF">BON30_17135</name>
</gene>
<feature type="region of interest" description="Disordered" evidence="3">
    <location>
        <begin position="1"/>
        <end position="49"/>
    </location>
</feature>
<dbReference type="AlphaFoldDB" id="A0A1L9BAH7"/>
<reference evidence="6" key="1">
    <citation type="submission" date="2016-11" db="EMBL/GenBank/DDBJ databases">
        <authorList>
            <person name="Shukria A."/>
            <person name="Stevens D.C."/>
        </authorList>
    </citation>
    <scope>NUCLEOTIDE SEQUENCE [LARGE SCALE GENOMIC DNA]</scope>
    <source>
        <strain evidence="6">Cbfe23</strain>
    </source>
</reference>
<dbReference type="InterPro" id="IPR036877">
    <property type="entry name" value="SUI1_dom_sf"/>
</dbReference>
<dbReference type="CDD" id="cd11567">
    <property type="entry name" value="YciH_like"/>
    <property type="match status" value="1"/>
</dbReference>
<sequence length="125" mass="13267">MGKRDKKPEAPAPAAPFHNPFASLALDREALPPGPAPAPVKDEPAKGPARAVVRLERKGRGGKEVTVVEQLGLPEAERDKWLKALKGALGCGGAVEEDTLVLQGDQRERLPALLEARGVRRVTVG</sequence>
<evidence type="ECO:0000259" key="4">
    <source>
        <dbReference type="PROSITE" id="PS50296"/>
    </source>
</evidence>
<dbReference type="PROSITE" id="PS50296">
    <property type="entry name" value="SUI1"/>
    <property type="match status" value="1"/>
</dbReference>
<dbReference type="EMBL" id="MPIN01000004">
    <property type="protein sequence ID" value="OJH39249.1"/>
    <property type="molecule type" value="Genomic_DNA"/>
</dbReference>
<evidence type="ECO:0000313" key="6">
    <source>
        <dbReference type="Proteomes" id="UP000182229"/>
    </source>
</evidence>
<evidence type="ECO:0000256" key="3">
    <source>
        <dbReference type="SAM" id="MobiDB-lite"/>
    </source>
</evidence>
<dbReference type="Gene3D" id="3.30.780.10">
    <property type="entry name" value="SUI1-like domain"/>
    <property type="match status" value="1"/>
</dbReference>